<keyword evidence="6 9" id="KW-1133">Transmembrane helix</keyword>
<protein>
    <submittedName>
        <fullName evidence="10">Uncharacterized protein</fullName>
    </submittedName>
</protein>
<keyword evidence="5" id="KW-0809">Transit peptide</keyword>
<dbReference type="PANTHER" id="PTHR11662:SF243">
    <property type="entry name" value="ANION TRANSPORTER 6, CHLOROPLASTIC-RELATED"/>
    <property type="match status" value="1"/>
</dbReference>
<keyword evidence="4 9" id="KW-0812">Transmembrane</keyword>
<dbReference type="Gene3D" id="1.20.1250.20">
    <property type="entry name" value="MFS general substrate transporter like domains"/>
    <property type="match status" value="1"/>
</dbReference>
<keyword evidence="2" id="KW-0150">Chloroplast</keyword>
<keyword evidence="7 9" id="KW-0472">Membrane</keyword>
<keyword evidence="11" id="KW-1185">Reference proteome</keyword>
<evidence type="ECO:0000256" key="9">
    <source>
        <dbReference type="SAM" id="Phobius"/>
    </source>
</evidence>
<evidence type="ECO:0000256" key="1">
    <source>
        <dbReference type="ARBA" id="ARBA00004508"/>
    </source>
</evidence>
<dbReference type="SUPFAM" id="SSF103473">
    <property type="entry name" value="MFS general substrate transporter"/>
    <property type="match status" value="1"/>
</dbReference>
<accession>A0A835LRQ4</accession>
<evidence type="ECO:0000313" key="10">
    <source>
        <dbReference type="EMBL" id="KAF9597071.1"/>
    </source>
</evidence>
<dbReference type="GO" id="GO:0022857">
    <property type="term" value="F:transmembrane transporter activity"/>
    <property type="evidence" value="ECO:0007669"/>
    <property type="project" value="InterPro"/>
</dbReference>
<feature type="transmembrane region" description="Helical" evidence="9">
    <location>
        <begin position="424"/>
        <end position="448"/>
    </location>
</feature>
<evidence type="ECO:0000256" key="8">
    <source>
        <dbReference type="ARBA" id="ARBA00024362"/>
    </source>
</evidence>
<evidence type="ECO:0000256" key="3">
    <source>
        <dbReference type="ARBA" id="ARBA00022640"/>
    </source>
</evidence>
<comment type="subcellular location">
    <subcellularLocation>
        <location evidence="1">Plastid</location>
        <location evidence="1">Chloroplast membrane</location>
        <topology evidence="1">Multi-pass membrane protein</topology>
    </subcellularLocation>
</comment>
<sequence length="488" mass="54358">MKAQYTSLKEMGDSLKNSGIEGKGWYEKVAGIRYKNGDVRPVMKSFWKQVSRELISKIPRLVVRENSRHLYFDYPYSRVVWQGVKPQLGMGNIISNSNGEWLQILQTCKSNSAESEVWRADICATVSAIWQERNMKLFERKSRPPQLVMVKLLEDMKNYILSFVKQVPDCMSTRILFDRLGICIGYKAKLLILCKWLCPENGKVKLNTDGAVNATSRDSTLAVQIAKGVVEPPPWYCLNTVLSIGIKVAELEHCSFSHCYRETNCVVDYLAKMNVGNTDVPWKAFFRSPAVWAMIYAHFCGSWGHYTCLSWLPTYFSEELDLNLREAAWVSVLPPLASVLVTGLAAQFADSLITKGVETTKVRKICQSIAFLSPAACMSVSSLDLGLPHWEVVGILTGGLALSSFALSGLYCTHQDISPQYASILLGITNTVGAVPGIVGVALTGYLLDSTHSWSLSLFAPSIFFYLTGTIIWIVFASCKPQSFSKID</sequence>
<dbReference type="Proteomes" id="UP000631114">
    <property type="component" value="Unassembled WGS sequence"/>
</dbReference>
<feature type="transmembrane region" description="Helical" evidence="9">
    <location>
        <begin position="454"/>
        <end position="476"/>
    </location>
</feature>
<dbReference type="FunFam" id="1.20.1250.20:FF:000213">
    <property type="entry name" value="Probable anion transporter 6, chloroplastic"/>
    <property type="match status" value="1"/>
</dbReference>
<feature type="transmembrane region" description="Helical" evidence="9">
    <location>
        <begin position="392"/>
        <end position="412"/>
    </location>
</feature>
<evidence type="ECO:0000256" key="6">
    <source>
        <dbReference type="ARBA" id="ARBA00022989"/>
    </source>
</evidence>
<organism evidence="10 11">
    <name type="scientific">Coptis chinensis</name>
    <dbReference type="NCBI Taxonomy" id="261450"/>
    <lineage>
        <taxon>Eukaryota</taxon>
        <taxon>Viridiplantae</taxon>
        <taxon>Streptophyta</taxon>
        <taxon>Embryophyta</taxon>
        <taxon>Tracheophyta</taxon>
        <taxon>Spermatophyta</taxon>
        <taxon>Magnoliopsida</taxon>
        <taxon>Ranunculales</taxon>
        <taxon>Ranunculaceae</taxon>
        <taxon>Coptidoideae</taxon>
        <taxon>Coptis</taxon>
    </lineage>
</organism>
<keyword evidence="3" id="KW-0934">Plastid</keyword>
<evidence type="ECO:0000256" key="5">
    <source>
        <dbReference type="ARBA" id="ARBA00022946"/>
    </source>
</evidence>
<evidence type="ECO:0000256" key="2">
    <source>
        <dbReference type="ARBA" id="ARBA00022528"/>
    </source>
</evidence>
<dbReference type="GO" id="GO:0031969">
    <property type="term" value="C:chloroplast membrane"/>
    <property type="evidence" value="ECO:0007669"/>
    <property type="project" value="UniProtKB-SubCell"/>
</dbReference>
<proteinExistence type="inferred from homology"/>
<gene>
    <name evidence="10" type="ORF">IFM89_015262</name>
</gene>
<name>A0A835LRQ4_9MAGN</name>
<dbReference type="EMBL" id="JADFTS010000007">
    <property type="protein sequence ID" value="KAF9597071.1"/>
    <property type="molecule type" value="Genomic_DNA"/>
</dbReference>
<dbReference type="InterPro" id="IPR011701">
    <property type="entry name" value="MFS"/>
</dbReference>
<dbReference type="PANTHER" id="PTHR11662">
    <property type="entry name" value="SOLUTE CARRIER FAMILY 17"/>
    <property type="match status" value="1"/>
</dbReference>
<evidence type="ECO:0000313" key="11">
    <source>
        <dbReference type="Proteomes" id="UP000631114"/>
    </source>
</evidence>
<evidence type="ECO:0000256" key="4">
    <source>
        <dbReference type="ARBA" id="ARBA00022692"/>
    </source>
</evidence>
<comment type="caution">
    <text evidence="10">The sequence shown here is derived from an EMBL/GenBank/DDBJ whole genome shotgun (WGS) entry which is preliminary data.</text>
</comment>
<dbReference type="OrthoDB" id="2250022at2759"/>
<dbReference type="InterPro" id="IPR036259">
    <property type="entry name" value="MFS_trans_sf"/>
</dbReference>
<comment type="similarity">
    <text evidence="8">Belongs to the major facilitator superfamily. Sodium/anion cotransporter (TC 2.A.1.14) family.</text>
</comment>
<reference evidence="10 11" key="1">
    <citation type="submission" date="2020-10" db="EMBL/GenBank/DDBJ databases">
        <title>The Coptis chinensis genome and diversification of protoberbering-type alkaloids.</title>
        <authorList>
            <person name="Wang B."/>
            <person name="Shu S."/>
            <person name="Song C."/>
            <person name="Liu Y."/>
        </authorList>
    </citation>
    <scope>NUCLEOTIDE SEQUENCE [LARGE SCALE GENOMIC DNA]</scope>
    <source>
        <strain evidence="10">HL-2020</strain>
        <tissue evidence="10">Leaf</tissue>
    </source>
</reference>
<dbReference type="InterPro" id="IPR050382">
    <property type="entry name" value="MFS_Na/Anion_cotransporter"/>
</dbReference>
<evidence type="ECO:0000256" key="7">
    <source>
        <dbReference type="ARBA" id="ARBA00023136"/>
    </source>
</evidence>
<dbReference type="Pfam" id="PF07690">
    <property type="entry name" value="MFS_1"/>
    <property type="match status" value="1"/>
</dbReference>
<dbReference type="AlphaFoldDB" id="A0A835LRQ4"/>